<comment type="caution">
    <text evidence="10">The sequence shown here is derived from an EMBL/GenBank/DDBJ whole genome shotgun (WGS) entry which is preliminary data.</text>
</comment>
<dbReference type="PROSITE" id="PS00399">
    <property type="entry name" value="SUCCINYL_COA_LIG_2"/>
    <property type="match status" value="1"/>
</dbReference>
<dbReference type="Pfam" id="PF02629">
    <property type="entry name" value="CoA_binding"/>
    <property type="match status" value="1"/>
</dbReference>
<dbReference type="InterPro" id="IPR005810">
    <property type="entry name" value="CoA_lig_alpha"/>
</dbReference>
<dbReference type="InterPro" id="IPR016102">
    <property type="entry name" value="Succinyl-CoA_synth-like"/>
</dbReference>
<dbReference type="GO" id="GO:0004775">
    <property type="term" value="F:succinate-CoA ligase (ADP-forming) activity"/>
    <property type="evidence" value="ECO:0007669"/>
    <property type="project" value="UniProtKB-UniRule"/>
</dbReference>
<feature type="compositionally biased region" description="Polar residues" evidence="8">
    <location>
        <begin position="318"/>
        <end position="327"/>
    </location>
</feature>
<dbReference type="InterPro" id="IPR005811">
    <property type="entry name" value="SUCC_ACL_C"/>
</dbReference>
<protein>
    <recommendedName>
        <fullName evidence="6">Succinate--CoA ligase [ADP-forming] subunit alpha, mitochondrial</fullName>
        <ecNumber evidence="6">6.2.1.5</ecNumber>
    </recommendedName>
    <alternativeName>
        <fullName evidence="6">Succinyl-CoA synthetase subunit alpha</fullName>
        <shortName evidence="6">SCS-alpha</shortName>
    </alternativeName>
</protein>
<feature type="binding site" evidence="6">
    <location>
        <begin position="48"/>
        <end position="51"/>
    </location>
    <ligand>
        <name>CoA</name>
        <dbReference type="ChEBI" id="CHEBI:57287"/>
    </ligand>
</feature>
<dbReference type="SUPFAM" id="SSF51735">
    <property type="entry name" value="NAD(P)-binding Rossmann-fold domains"/>
    <property type="match status" value="1"/>
</dbReference>
<comment type="similarity">
    <text evidence="6 7">Belongs to the succinate/malate CoA ligase alpha subunit family.</text>
</comment>
<evidence type="ECO:0000256" key="6">
    <source>
        <dbReference type="HAMAP-Rule" id="MF_03222"/>
    </source>
</evidence>
<dbReference type="NCBIfam" id="TIGR01019">
    <property type="entry name" value="sucCoAalpha"/>
    <property type="match status" value="1"/>
</dbReference>
<dbReference type="InterPro" id="IPR019446">
    <property type="entry name" value="BMT5-like"/>
</dbReference>
<keyword evidence="2 6" id="KW-0816">Tricarboxylic acid cycle</keyword>
<dbReference type="HAMAP" id="MF_01988">
    <property type="entry name" value="Succ_CoA_alpha"/>
    <property type="match status" value="1"/>
</dbReference>
<dbReference type="Gene3D" id="3.40.50.261">
    <property type="entry name" value="Succinyl-CoA synthetase domains"/>
    <property type="match status" value="1"/>
</dbReference>
<evidence type="ECO:0000256" key="4">
    <source>
        <dbReference type="ARBA" id="ARBA00022741"/>
    </source>
</evidence>
<keyword evidence="6" id="KW-0496">Mitochondrion</keyword>
<dbReference type="UniPathway" id="UPA00223">
    <property type="reaction ID" value="UER00999"/>
</dbReference>
<dbReference type="GO" id="GO:0009361">
    <property type="term" value="C:succinate-CoA ligase complex (ADP-forming)"/>
    <property type="evidence" value="ECO:0007669"/>
    <property type="project" value="TreeGrafter"/>
</dbReference>
<dbReference type="PANTHER" id="PTHR11117">
    <property type="entry name" value="SUCCINYL-COA LIGASE SUBUNIT ALPHA"/>
    <property type="match status" value="1"/>
</dbReference>
<evidence type="ECO:0000259" key="9">
    <source>
        <dbReference type="SMART" id="SM00881"/>
    </source>
</evidence>
<feature type="binding site" evidence="6">
    <location>
        <position position="191"/>
    </location>
    <ligand>
        <name>substrate</name>
        <note>ligand shared with subunit beta</note>
    </ligand>
</feature>
<dbReference type="GO" id="GO:0004776">
    <property type="term" value="F:succinate-CoA ligase (GDP-forming) activity"/>
    <property type="evidence" value="ECO:0007669"/>
    <property type="project" value="TreeGrafter"/>
</dbReference>
<accession>A0A8H7B0F9</accession>
<dbReference type="FunFam" id="3.40.50.261:FF:000005">
    <property type="entry name" value="Succinate--CoA ligase [ADP-forming] subunit alpha, mitochondrial"/>
    <property type="match status" value="1"/>
</dbReference>
<dbReference type="GO" id="GO:0006099">
    <property type="term" value="P:tricarboxylic acid cycle"/>
    <property type="evidence" value="ECO:0007669"/>
    <property type="project" value="UniProtKB-UniRule"/>
</dbReference>
<evidence type="ECO:0000256" key="2">
    <source>
        <dbReference type="ARBA" id="ARBA00022532"/>
    </source>
</evidence>
<evidence type="ECO:0000256" key="7">
    <source>
        <dbReference type="RuleBase" id="RU000677"/>
    </source>
</evidence>
<feature type="region of interest" description="Disordered" evidence="8">
    <location>
        <begin position="355"/>
        <end position="374"/>
    </location>
</feature>
<evidence type="ECO:0000313" key="11">
    <source>
        <dbReference type="Proteomes" id="UP000596902"/>
    </source>
</evidence>
<proteinExistence type="inferred from homology"/>
<dbReference type="Gene3D" id="3.40.50.720">
    <property type="entry name" value="NAD(P)-binding Rossmann-like Domain"/>
    <property type="match status" value="1"/>
</dbReference>
<dbReference type="InterPro" id="IPR033847">
    <property type="entry name" value="Citrt_syn/SCS-alpha_CS"/>
</dbReference>
<organism evidence="10 11">
    <name type="scientific">Alternaria burnsii</name>
    <dbReference type="NCBI Taxonomy" id="1187904"/>
    <lineage>
        <taxon>Eukaryota</taxon>
        <taxon>Fungi</taxon>
        <taxon>Dikarya</taxon>
        <taxon>Ascomycota</taxon>
        <taxon>Pezizomycotina</taxon>
        <taxon>Dothideomycetes</taxon>
        <taxon>Pleosporomycetidae</taxon>
        <taxon>Pleosporales</taxon>
        <taxon>Pleosporineae</taxon>
        <taxon>Pleosporaceae</taxon>
        <taxon>Alternaria</taxon>
        <taxon>Alternaria sect. Alternaria</taxon>
    </lineage>
</organism>
<feature type="active site" description="Tele-phosphohistidine intermediate" evidence="6">
    <location>
        <position position="281"/>
    </location>
</feature>
<feature type="binding site" evidence="6">
    <location>
        <begin position="127"/>
        <end position="129"/>
    </location>
    <ligand>
        <name>CoA</name>
        <dbReference type="ChEBI" id="CHEBI:57287"/>
    </ligand>
</feature>
<dbReference type="InterPro" id="IPR036291">
    <property type="entry name" value="NAD(P)-bd_dom_sf"/>
</dbReference>
<comment type="function">
    <text evidence="6">Succinyl-CoA synthetase functions in the citric acid cycle (TCA), coupling the hydrolysis of succinyl-CoA to the synthesis of ATP and thus represents the only step of substrate-level phosphorylation in the TCA. The alpha subunit of the enzyme binds the substrates coenzyme A and phosphate, while succinate binding and nucleotide specificity is provided by the beta subunit.</text>
</comment>
<dbReference type="InterPro" id="IPR017440">
    <property type="entry name" value="Cit_synth/succinyl-CoA_lig_AS"/>
</dbReference>
<dbReference type="PRINTS" id="PR01798">
    <property type="entry name" value="SCOASYNTHASE"/>
</dbReference>
<comment type="subunit">
    <text evidence="5">Heterodimer of an alpha and a beta subunit. Different beta subunits determine nucleotide specificity. Together with the ATP-specific beta subunit SUCLA2, forms an ADP-forming succinyl-CoA synthetase (A-SCS). Together with the GTP-specific beta subunit SUCLG2 forms a GDP-forming succinyl-CoA synthetase (G-SCS).</text>
</comment>
<dbReference type="Proteomes" id="UP000596902">
    <property type="component" value="Unassembled WGS sequence"/>
</dbReference>
<dbReference type="PANTHER" id="PTHR11117:SF2">
    <property type="entry name" value="SUCCINATE--COA LIGASE [ADP_GDP-FORMING] SUBUNIT ALPHA, MITOCHONDRIAL"/>
    <property type="match status" value="1"/>
</dbReference>
<evidence type="ECO:0000256" key="1">
    <source>
        <dbReference type="ARBA" id="ARBA00005064"/>
    </source>
</evidence>
<dbReference type="FunFam" id="3.40.50.720:FF:000002">
    <property type="entry name" value="Succinate--CoA ligase [ADP-forming] subunit alpha"/>
    <property type="match status" value="1"/>
</dbReference>
<keyword evidence="3 6" id="KW-0436">Ligase</keyword>
<feature type="domain" description="CoA-binding" evidence="9">
    <location>
        <begin position="35"/>
        <end position="131"/>
    </location>
</feature>
<feature type="region of interest" description="Disordered" evidence="8">
    <location>
        <begin position="316"/>
        <end position="338"/>
    </location>
</feature>
<dbReference type="RefSeq" id="XP_038784398.1">
    <property type="nucleotide sequence ID" value="XM_038932897.1"/>
</dbReference>
<dbReference type="Pfam" id="PF10354">
    <property type="entry name" value="BMT5-like"/>
    <property type="match status" value="1"/>
</dbReference>
<comment type="subcellular location">
    <subcellularLocation>
        <location evidence="6">Mitochondrion</location>
    </subcellularLocation>
</comment>
<keyword evidence="4 6" id="KW-0547">Nucleotide-binding</keyword>
<dbReference type="Pfam" id="PF00549">
    <property type="entry name" value="Ligase_CoA"/>
    <property type="match status" value="1"/>
</dbReference>
<dbReference type="SMART" id="SM00881">
    <property type="entry name" value="CoA_binding"/>
    <property type="match status" value="1"/>
</dbReference>
<name>A0A8H7B0F9_9PLEO</name>
<dbReference type="AlphaFoldDB" id="A0A8H7B0F9"/>
<dbReference type="GO" id="GO:0005739">
    <property type="term" value="C:mitochondrion"/>
    <property type="evidence" value="ECO:0007669"/>
    <property type="project" value="UniProtKB-SubCell"/>
</dbReference>
<dbReference type="GO" id="GO:0070042">
    <property type="term" value="F:rRNA (uridine-N3-)-methyltransferase activity"/>
    <property type="evidence" value="ECO:0007669"/>
    <property type="project" value="InterPro"/>
</dbReference>
<evidence type="ECO:0000256" key="8">
    <source>
        <dbReference type="SAM" id="MobiDB-lite"/>
    </source>
</evidence>
<dbReference type="EMBL" id="JAAABM010000011">
    <property type="protein sequence ID" value="KAF7674084.1"/>
    <property type="molecule type" value="Genomic_DNA"/>
</dbReference>
<feature type="region of interest" description="Disordered" evidence="8">
    <location>
        <begin position="641"/>
        <end position="681"/>
    </location>
</feature>
<dbReference type="GO" id="GO:0000166">
    <property type="term" value="F:nucleotide binding"/>
    <property type="evidence" value="ECO:0007669"/>
    <property type="project" value="UniProtKB-KW"/>
</dbReference>
<feature type="binding site" evidence="6">
    <location>
        <position position="74"/>
    </location>
    <ligand>
        <name>CoA</name>
        <dbReference type="ChEBI" id="CHEBI:57287"/>
    </ligand>
</feature>
<dbReference type="EC" id="6.2.1.5" evidence="6"/>
<comment type="pathway">
    <text evidence="1 6">Carbohydrate metabolism; tricarboxylic acid cycle; succinate from succinyl-CoA (ligase route): step 1/1.</text>
</comment>
<gene>
    <name evidence="10" type="ORF">GT037_007850</name>
</gene>
<keyword evidence="11" id="KW-1185">Reference proteome</keyword>
<evidence type="ECO:0000256" key="5">
    <source>
        <dbReference type="ARBA" id="ARBA00061754"/>
    </source>
</evidence>
<feature type="compositionally biased region" description="Acidic residues" evidence="8">
    <location>
        <begin position="672"/>
        <end position="681"/>
    </location>
</feature>
<feature type="compositionally biased region" description="Low complexity" evidence="8">
    <location>
        <begin position="355"/>
        <end position="365"/>
    </location>
</feature>
<dbReference type="SUPFAM" id="SSF52210">
    <property type="entry name" value="Succinyl-CoA synthetase domains"/>
    <property type="match status" value="1"/>
</dbReference>
<dbReference type="PROSITE" id="PS01216">
    <property type="entry name" value="SUCCINYL_COA_LIG_1"/>
    <property type="match status" value="1"/>
</dbReference>
<evidence type="ECO:0000313" key="10">
    <source>
        <dbReference type="EMBL" id="KAF7674084.1"/>
    </source>
</evidence>
<reference evidence="10" key="1">
    <citation type="submission" date="2020-01" db="EMBL/GenBank/DDBJ databases">
        <authorList>
            <person name="Feng Z.H.Z."/>
        </authorList>
    </citation>
    <scope>NUCLEOTIDE SEQUENCE</scope>
    <source>
        <strain evidence="10">CBS107.38</strain>
    </source>
</reference>
<dbReference type="InterPro" id="IPR003781">
    <property type="entry name" value="CoA-bd"/>
</dbReference>
<sequence length="681" mass="74560">MQAIRQPMRSALSKAATRQYATASSQYAETIKNLRINGDTKVLFQGFTGKQGTFHAQQAIEYGTKVVGGTNPKKAGTEHLGLPVFKNVAEAMKETQASATAIFVPPPVAAASIEEAINAEVPLIVTITEGIPQHDMVRITDMLKTQSKSRMVGPNCPGIIAPGQCKIGIMPGFIHKRGRVGIVSRSGTLTYEAVNQTTQAGLGQSLVVGIGGDPFSGTNFIDCLNVFLKDEETDGIIMIGEIGGTAEEDAADFLKEYNTANKPVVSFIAGISAPPGRRMGHAGAIVSGGKGDANSKITALEAAGVTVERSPAKLGSSLYDQHSNMSKTKTKRARRELKREGDKKIFAIHKKNAKAAAEAKPTAKTPAKKKHGMTSAPVAAATTSTITSAHVQPSQKRKMPFGEYDHILLVGEGDFSFTRSLAIEHGCANVTATSYDDEEDLHSKYPTFKEIQAELSALSPPVPLHHDIDATKLSSYKQLRCKRDEDDDDQGWDIITFMFPHTGGLSTDVNRQVRANQALLVSFFKSCLDTSNQKRRLQILRNQEADKEKRATPQQTIRPFLRMGGKIIVTLFEGEPYTLWNIRDLARHAGLRVVESWKFDWEQYPGYHHVRTLGAMETGWKGEDRAARMFMFEKIPLVADSDEEKEMARQAKVGRGGRLPSQKEAMKRAMEGEEEEEDDDE</sequence>
<evidence type="ECO:0000256" key="3">
    <source>
        <dbReference type="ARBA" id="ARBA00022598"/>
    </source>
</evidence>
<dbReference type="GO" id="GO:0070475">
    <property type="term" value="P:rRNA base methylation"/>
    <property type="evidence" value="ECO:0007669"/>
    <property type="project" value="InterPro"/>
</dbReference>
<comment type="catalytic activity">
    <reaction evidence="6">
        <text>succinate + ATP + CoA = succinyl-CoA + ADP + phosphate</text>
        <dbReference type="Rhea" id="RHEA:17661"/>
        <dbReference type="ChEBI" id="CHEBI:30031"/>
        <dbReference type="ChEBI" id="CHEBI:30616"/>
        <dbReference type="ChEBI" id="CHEBI:43474"/>
        <dbReference type="ChEBI" id="CHEBI:57287"/>
        <dbReference type="ChEBI" id="CHEBI:57292"/>
        <dbReference type="ChEBI" id="CHEBI:456216"/>
        <dbReference type="EC" id="6.2.1.5"/>
    </reaction>
</comment>
<dbReference type="GeneID" id="62206075"/>
<dbReference type="NCBIfam" id="NF004230">
    <property type="entry name" value="PRK05678.1"/>
    <property type="match status" value="1"/>
</dbReference>
<reference evidence="10" key="2">
    <citation type="submission" date="2020-08" db="EMBL/GenBank/DDBJ databases">
        <title>Draft Genome Sequence of Cumin Blight Pathogen Alternaria burnsii.</title>
        <authorList>
            <person name="Feng Z."/>
        </authorList>
    </citation>
    <scope>NUCLEOTIDE SEQUENCE</scope>
    <source>
        <strain evidence="10">CBS107.38</strain>
    </source>
</reference>